<evidence type="ECO:0000313" key="2">
    <source>
        <dbReference type="Proteomes" id="UP000824533"/>
    </source>
</evidence>
<keyword evidence="2" id="KW-1185">Reference proteome</keyword>
<protein>
    <submittedName>
        <fullName evidence="1">Uncharacterized protein</fullName>
    </submittedName>
</protein>
<gene>
    <name evidence="1" type="ORF">K1T71_014023</name>
</gene>
<dbReference type="EMBL" id="CM034413">
    <property type="protein sequence ID" value="KAJ0170652.1"/>
    <property type="molecule type" value="Genomic_DNA"/>
</dbReference>
<sequence length="214" mass="25328">MYRCFALLFFVSYAAASCGHRHHNYKPWNHKYHGPHHDYGRHGHQYERKFNHIAQELADTDRRALENCYESTVEQYDNDKYRLVVKLENYDVNSIVVKAKYRVVSIKAEKNGTREEYNEIRVLPSIVNIKEGGWEYLDGMLKIRFSYRSDVKGCSTVNEEEVIIPMKEEYYNIDVRIGDLETEKPKTEEKTEIPQQTIKDIFNNTPHSVLFRSV</sequence>
<proteinExistence type="predicted"/>
<reference evidence="1 2" key="1">
    <citation type="journal article" date="2021" name="Front. Genet.">
        <title>Chromosome-Level Genome Assembly Reveals Significant Gene Expansion in the Toll and IMD Signaling Pathways of Dendrolimus kikuchii.</title>
        <authorList>
            <person name="Zhou J."/>
            <person name="Wu P."/>
            <person name="Xiong Z."/>
            <person name="Liu N."/>
            <person name="Zhao N."/>
            <person name="Ji M."/>
            <person name="Qiu Y."/>
            <person name="Yang B."/>
        </authorList>
    </citation>
    <scope>NUCLEOTIDE SEQUENCE [LARGE SCALE GENOMIC DNA]</scope>
    <source>
        <strain evidence="1">Ann1</strain>
    </source>
</reference>
<organism evidence="1 2">
    <name type="scientific">Dendrolimus kikuchii</name>
    <dbReference type="NCBI Taxonomy" id="765133"/>
    <lineage>
        <taxon>Eukaryota</taxon>
        <taxon>Metazoa</taxon>
        <taxon>Ecdysozoa</taxon>
        <taxon>Arthropoda</taxon>
        <taxon>Hexapoda</taxon>
        <taxon>Insecta</taxon>
        <taxon>Pterygota</taxon>
        <taxon>Neoptera</taxon>
        <taxon>Endopterygota</taxon>
        <taxon>Lepidoptera</taxon>
        <taxon>Glossata</taxon>
        <taxon>Ditrysia</taxon>
        <taxon>Bombycoidea</taxon>
        <taxon>Lasiocampidae</taxon>
        <taxon>Dendrolimus</taxon>
    </lineage>
</organism>
<comment type="caution">
    <text evidence="1">The sequence shown here is derived from an EMBL/GenBank/DDBJ whole genome shotgun (WGS) entry which is preliminary data.</text>
</comment>
<dbReference type="Proteomes" id="UP000824533">
    <property type="component" value="Linkage Group LG27"/>
</dbReference>
<accession>A0ACC1CGP2</accession>
<name>A0ACC1CGP2_9NEOP</name>
<evidence type="ECO:0000313" key="1">
    <source>
        <dbReference type="EMBL" id="KAJ0170652.1"/>
    </source>
</evidence>